<keyword evidence="4" id="KW-0602">Photosynthesis</keyword>
<evidence type="ECO:0000256" key="2">
    <source>
        <dbReference type="ARBA" id="ARBA00015978"/>
    </source>
</evidence>
<organism evidence="11 12">
    <name type="scientific">Edaphobacter aggregans</name>
    <dbReference type="NCBI Taxonomy" id="570835"/>
    <lineage>
        <taxon>Bacteria</taxon>
        <taxon>Pseudomonadati</taxon>
        <taxon>Acidobacteriota</taxon>
        <taxon>Terriglobia</taxon>
        <taxon>Terriglobales</taxon>
        <taxon>Acidobacteriaceae</taxon>
        <taxon>Edaphobacter</taxon>
    </lineage>
</organism>
<evidence type="ECO:0000256" key="3">
    <source>
        <dbReference type="ARBA" id="ARBA00022448"/>
    </source>
</evidence>
<dbReference type="InterPro" id="IPR036280">
    <property type="entry name" value="Multihaem_cyt_sf"/>
</dbReference>
<dbReference type="Proteomes" id="UP000269669">
    <property type="component" value="Unassembled WGS sequence"/>
</dbReference>
<keyword evidence="6" id="KW-0479">Metal-binding</keyword>
<dbReference type="GO" id="GO:0030077">
    <property type="term" value="C:plasma membrane light-harvesting complex"/>
    <property type="evidence" value="ECO:0007669"/>
    <property type="project" value="InterPro"/>
</dbReference>
<evidence type="ECO:0000256" key="7">
    <source>
        <dbReference type="ARBA" id="ARBA00022982"/>
    </source>
</evidence>
<keyword evidence="10" id="KW-0732">Signal</keyword>
<comment type="caution">
    <text evidence="11">The sequence shown here is derived from an EMBL/GenBank/DDBJ whole genome shotgun (WGS) entry which is preliminary data.</text>
</comment>
<protein>
    <recommendedName>
        <fullName evidence="2">Photosynthetic reaction center cytochrome c subunit</fullName>
    </recommendedName>
</protein>
<keyword evidence="5" id="KW-0349">Heme</keyword>
<comment type="function">
    <text evidence="1">The reaction center of purple bacteria contains a tightly bound cytochrome molecule which re-reduces the photo oxidized primary electron donor.</text>
</comment>
<evidence type="ECO:0000256" key="8">
    <source>
        <dbReference type="ARBA" id="ARBA00023004"/>
    </source>
</evidence>
<evidence type="ECO:0000256" key="1">
    <source>
        <dbReference type="ARBA" id="ARBA00003196"/>
    </source>
</evidence>
<dbReference type="GO" id="GO:0009055">
    <property type="term" value="F:electron transfer activity"/>
    <property type="evidence" value="ECO:0007669"/>
    <property type="project" value="InterPro"/>
</dbReference>
<keyword evidence="3" id="KW-0813">Transport</keyword>
<name>A0A428MIP4_9BACT</name>
<evidence type="ECO:0000256" key="4">
    <source>
        <dbReference type="ARBA" id="ARBA00022531"/>
    </source>
</evidence>
<dbReference type="GO" id="GO:0020037">
    <property type="term" value="F:heme binding"/>
    <property type="evidence" value="ECO:0007669"/>
    <property type="project" value="InterPro"/>
</dbReference>
<evidence type="ECO:0000256" key="9">
    <source>
        <dbReference type="SAM" id="MobiDB-lite"/>
    </source>
</evidence>
<accession>A0A428MIP4</accession>
<dbReference type="Gene3D" id="1.10.468.10">
    <property type="entry name" value="Photosynthetic Reaction Center, subunit C, domain 2"/>
    <property type="match status" value="1"/>
</dbReference>
<feature type="region of interest" description="Disordered" evidence="9">
    <location>
        <begin position="142"/>
        <end position="167"/>
    </location>
</feature>
<evidence type="ECO:0000256" key="10">
    <source>
        <dbReference type="SAM" id="SignalP"/>
    </source>
</evidence>
<dbReference type="RefSeq" id="WP_125485270.1">
    <property type="nucleotide sequence ID" value="NZ_RSDW01000001.1"/>
</dbReference>
<dbReference type="InterPro" id="IPR003158">
    <property type="entry name" value="Photosyn_RC_cyt_c-su"/>
</dbReference>
<dbReference type="Pfam" id="PF02276">
    <property type="entry name" value="CytoC_RC"/>
    <property type="match status" value="1"/>
</dbReference>
<feature type="compositionally biased region" description="Polar residues" evidence="9">
    <location>
        <begin position="157"/>
        <end position="167"/>
    </location>
</feature>
<proteinExistence type="predicted"/>
<reference evidence="11 12" key="1">
    <citation type="submission" date="2018-12" db="EMBL/GenBank/DDBJ databases">
        <title>Sequencing of bacterial isolates from soil warming experiment in Harvard Forest, Massachusetts, USA.</title>
        <authorList>
            <person name="Deangelis K."/>
        </authorList>
    </citation>
    <scope>NUCLEOTIDE SEQUENCE [LARGE SCALE GENOMIC DNA]</scope>
    <source>
        <strain evidence="11 12">EB153</strain>
    </source>
</reference>
<dbReference type="NCBIfam" id="NF033196">
    <property type="entry name" value="c_type_nonphoto"/>
    <property type="match status" value="1"/>
</dbReference>
<dbReference type="InterPro" id="IPR023119">
    <property type="entry name" value="Multihaem_cyt_PRC_cyt_su-like"/>
</dbReference>
<evidence type="ECO:0000313" key="11">
    <source>
        <dbReference type="EMBL" id="RSL16699.1"/>
    </source>
</evidence>
<feature type="signal peptide" evidence="10">
    <location>
        <begin position="1"/>
        <end position="24"/>
    </location>
</feature>
<keyword evidence="12" id="KW-1185">Reference proteome</keyword>
<evidence type="ECO:0000256" key="5">
    <source>
        <dbReference type="ARBA" id="ARBA00022617"/>
    </source>
</evidence>
<sequence>MNRFLRSSLVIVCLAPLSAPIVLAQDAPAAPAAQATRPPRGPRPKPTNIKALPANITGDDLIKIMHQYEGDLGVECEFCHARNPETKRNDFPSDANPVKETARAMIRMTDDLNTKFLTQLSNRKTTDPITCGTCHQGMAHPSVFVPKPKNRGDQPSVGATSPAPTAH</sequence>
<dbReference type="GO" id="GO:0005506">
    <property type="term" value="F:iron ion binding"/>
    <property type="evidence" value="ECO:0007669"/>
    <property type="project" value="InterPro"/>
</dbReference>
<evidence type="ECO:0000313" key="12">
    <source>
        <dbReference type="Proteomes" id="UP000269669"/>
    </source>
</evidence>
<dbReference type="SUPFAM" id="SSF48695">
    <property type="entry name" value="Multiheme cytochromes"/>
    <property type="match status" value="1"/>
</dbReference>
<dbReference type="EMBL" id="RSDW01000001">
    <property type="protein sequence ID" value="RSL16699.1"/>
    <property type="molecule type" value="Genomic_DNA"/>
</dbReference>
<keyword evidence="7" id="KW-0249">Electron transport</keyword>
<dbReference type="AlphaFoldDB" id="A0A428MIP4"/>
<feature type="chain" id="PRO_5019521304" description="Photosynthetic reaction center cytochrome c subunit" evidence="10">
    <location>
        <begin position="25"/>
        <end position="167"/>
    </location>
</feature>
<dbReference type="OrthoDB" id="120446at2"/>
<keyword evidence="8" id="KW-0408">Iron</keyword>
<dbReference type="GO" id="GO:0019684">
    <property type="term" value="P:photosynthesis, light reaction"/>
    <property type="evidence" value="ECO:0007669"/>
    <property type="project" value="InterPro"/>
</dbReference>
<evidence type="ECO:0000256" key="6">
    <source>
        <dbReference type="ARBA" id="ARBA00022723"/>
    </source>
</evidence>
<gene>
    <name evidence="11" type="ORF">EDE15_2220</name>
</gene>